<name>A0ABW4JL22_9BACL</name>
<dbReference type="CDD" id="cd03443">
    <property type="entry name" value="PaaI_thioesterase"/>
    <property type="match status" value="1"/>
</dbReference>
<dbReference type="Proteomes" id="UP001597079">
    <property type="component" value="Unassembled WGS sequence"/>
</dbReference>
<dbReference type="PANTHER" id="PTHR48108:SF35">
    <property type="entry name" value="ZINC METALLOPROTEASE MJ0392"/>
    <property type="match status" value="1"/>
</dbReference>
<sequence>MATKHQQILDYIDSLPPGAQISVRKIARVLDVSEGTAYRAIKEAEAEGLVSTMDRIGTVRIERKQKQQIERLTFAEVVRIVEGTVLGGRNGLHKSLGRFVIGAMQTDVIVRYLNPGSLMIVGNREQVQHLSLKHGMAVLITGGFTASSTVERLANEYDLPLISCTYDTFTTAMLINRALYDRLIKKDILYVDDVVRSQQLSTLRVNQTARDYYRLVAETGHSRVPVLDDAGKLVGIVTARDMTESVDDAPIASYMTRNPVTVTPKTTIASASHRMVWEGVELMPVLRNRQLVGVLTRQDVIRALQMMNRQPQVGETVEDVIVREFAEVVTPDTTLIRGEVTPQMTTSGGTLASGALTTLIHEAARVCLRRVRKVEIVVENLTMYLLKPAAVDTRIEAVAQVLDFGRRYAKVEVVVRERADEVIAKALLTAQWIER</sequence>
<evidence type="ECO:0000313" key="5">
    <source>
        <dbReference type="Proteomes" id="UP001597079"/>
    </source>
</evidence>
<dbReference type="SUPFAM" id="SSF46785">
    <property type="entry name" value="Winged helix' DNA-binding domain"/>
    <property type="match status" value="1"/>
</dbReference>
<comment type="caution">
    <text evidence="4">The sequence shown here is derived from an EMBL/GenBank/DDBJ whole genome shotgun (WGS) entry which is preliminary data.</text>
</comment>
<dbReference type="PROSITE" id="PS51371">
    <property type="entry name" value="CBS"/>
    <property type="match status" value="2"/>
</dbReference>
<dbReference type="SMART" id="SM00116">
    <property type="entry name" value="CBS"/>
    <property type="match status" value="2"/>
</dbReference>
<evidence type="ECO:0000256" key="2">
    <source>
        <dbReference type="PROSITE-ProRule" id="PRU00703"/>
    </source>
</evidence>
<dbReference type="SUPFAM" id="SSF54631">
    <property type="entry name" value="CBS-domain pair"/>
    <property type="match status" value="1"/>
</dbReference>
<dbReference type="Pfam" id="PF03061">
    <property type="entry name" value="4HBT"/>
    <property type="match status" value="1"/>
</dbReference>
<dbReference type="SUPFAM" id="SSF54637">
    <property type="entry name" value="Thioesterase/thiol ester dehydrase-isomerase"/>
    <property type="match status" value="1"/>
</dbReference>
<dbReference type="Gene3D" id="3.10.129.10">
    <property type="entry name" value="Hotdog Thioesterase"/>
    <property type="match status" value="1"/>
</dbReference>
<evidence type="ECO:0000313" key="4">
    <source>
        <dbReference type="EMBL" id="MFD1676663.1"/>
    </source>
</evidence>
<dbReference type="PANTHER" id="PTHR48108">
    <property type="entry name" value="CBS DOMAIN-CONTAINING PROTEIN CBSX2, CHLOROPLASTIC"/>
    <property type="match status" value="1"/>
</dbReference>
<accession>A0ABW4JL22</accession>
<dbReference type="CDD" id="cd04596">
    <property type="entry name" value="CBS_pair_DRTGG_assoc"/>
    <property type="match status" value="1"/>
</dbReference>
<keyword evidence="5" id="KW-1185">Reference proteome</keyword>
<dbReference type="InterPro" id="IPR036388">
    <property type="entry name" value="WH-like_DNA-bd_sf"/>
</dbReference>
<dbReference type="InterPro" id="IPR028979">
    <property type="entry name" value="Ser_kin/Pase_Hpr-like_N_sf"/>
</dbReference>
<organism evidence="4 5">
    <name type="scientific">Alicyclobacillus fodiniaquatilis</name>
    <dbReference type="NCBI Taxonomy" id="1661150"/>
    <lineage>
        <taxon>Bacteria</taxon>
        <taxon>Bacillati</taxon>
        <taxon>Bacillota</taxon>
        <taxon>Bacilli</taxon>
        <taxon>Bacillales</taxon>
        <taxon>Alicyclobacillaceae</taxon>
        <taxon>Alicyclobacillus</taxon>
    </lineage>
</organism>
<dbReference type="InterPro" id="IPR046342">
    <property type="entry name" value="CBS_dom_sf"/>
</dbReference>
<dbReference type="Pfam" id="PF00571">
    <property type="entry name" value="CBS"/>
    <property type="match status" value="2"/>
</dbReference>
<dbReference type="InterPro" id="IPR036390">
    <property type="entry name" value="WH_DNA-bd_sf"/>
</dbReference>
<dbReference type="EMBL" id="JBHUCX010000074">
    <property type="protein sequence ID" value="MFD1676663.1"/>
    <property type="molecule type" value="Genomic_DNA"/>
</dbReference>
<keyword evidence="2" id="KW-0129">CBS domain</keyword>
<dbReference type="InterPro" id="IPR029069">
    <property type="entry name" value="HotDog_dom_sf"/>
</dbReference>
<dbReference type="Gene3D" id="3.10.580.10">
    <property type="entry name" value="CBS-domain"/>
    <property type="match status" value="1"/>
</dbReference>
<dbReference type="Gene3D" id="3.40.1390.20">
    <property type="entry name" value="HprK N-terminal domain-like"/>
    <property type="match status" value="1"/>
</dbReference>
<dbReference type="SUPFAM" id="SSF75138">
    <property type="entry name" value="HprK N-terminal domain-like"/>
    <property type="match status" value="1"/>
</dbReference>
<evidence type="ECO:0000256" key="1">
    <source>
        <dbReference type="ARBA" id="ARBA00022737"/>
    </source>
</evidence>
<feature type="domain" description="CBS" evidence="3">
    <location>
        <begin position="195"/>
        <end position="253"/>
    </location>
</feature>
<proteinExistence type="predicted"/>
<evidence type="ECO:0000259" key="3">
    <source>
        <dbReference type="PROSITE" id="PS51371"/>
    </source>
</evidence>
<dbReference type="RefSeq" id="WP_377944636.1">
    <property type="nucleotide sequence ID" value="NZ_JBHUCX010000074.1"/>
</dbReference>
<protein>
    <submittedName>
        <fullName evidence="4">DRTGG domain-containing protein</fullName>
    </submittedName>
</protein>
<keyword evidence="1" id="KW-0677">Repeat</keyword>
<dbReference type="InterPro" id="IPR010766">
    <property type="entry name" value="DRTGG"/>
</dbReference>
<reference evidence="5" key="1">
    <citation type="journal article" date="2019" name="Int. J. Syst. Evol. Microbiol.">
        <title>The Global Catalogue of Microorganisms (GCM) 10K type strain sequencing project: providing services to taxonomists for standard genome sequencing and annotation.</title>
        <authorList>
            <consortium name="The Broad Institute Genomics Platform"/>
            <consortium name="The Broad Institute Genome Sequencing Center for Infectious Disease"/>
            <person name="Wu L."/>
            <person name="Ma J."/>
        </authorList>
    </citation>
    <scope>NUCLEOTIDE SEQUENCE [LARGE SCALE GENOMIC DNA]</scope>
    <source>
        <strain evidence="5">CGMCC 1.12286</strain>
    </source>
</reference>
<dbReference type="InterPro" id="IPR006683">
    <property type="entry name" value="Thioestr_dom"/>
</dbReference>
<dbReference type="Pfam" id="PF07085">
    <property type="entry name" value="DRTGG"/>
    <property type="match status" value="1"/>
</dbReference>
<dbReference type="Gene3D" id="1.10.10.10">
    <property type="entry name" value="Winged helix-like DNA-binding domain superfamily/Winged helix DNA-binding domain"/>
    <property type="match status" value="1"/>
</dbReference>
<feature type="domain" description="CBS" evidence="3">
    <location>
        <begin position="255"/>
        <end position="312"/>
    </location>
</feature>
<dbReference type="InterPro" id="IPR000644">
    <property type="entry name" value="CBS_dom"/>
</dbReference>
<gene>
    <name evidence="4" type="ORF">ACFSB2_18480</name>
</gene>
<dbReference type="InterPro" id="IPR051462">
    <property type="entry name" value="CBS_domain-containing"/>
</dbReference>